<reference evidence="10 11" key="1">
    <citation type="submission" date="2017-04" db="EMBL/GenBank/DDBJ databases">
        <title>Draft genome sequence of Marssonina coronaria NL1: causal agent of apple blotch.</title>
        <authorList>
            <person name="Cheng Q."/>
        </authorList>
    </citation>
    <scope>NUCLEOTIDE SEQUENCE [LARGE SCALE GENOMIC DNA]</scope>
    <source>
        <strain evidence="10 11">NL1</strain>
    </source>
</reference>
<dbReference type="CDD" id="cd03499">
    <property type="entry name" value="SQR_TypeC_SdhC"/>
    <property type="match status" value="1"/>
</dbReference>
<accession>A0A218ZEV9</accession>
<keyword evidence="3 9" id="KW-0812">Transmembrane</keyword>
<dbReference type="Gene3D" id="1.20.1300.10">
    <property type="entry name" value="Fumarate reductase/succinate dehydrogenase, transmembrane subunit"/>
    <property type="match status" value="1"/>
</dbReference>
<feature type="transmembrane region" description="Helical" evidence="9">
    <location>
        <begin position="221"/>
        <end position="240"/>
    </location>
</feature>
<keyword evidence="5 9" id="KW-1133">Transmembrane helix</keyword>
<dbReference type="AlphaFoldDB" id="A0A218ZEV9"/>
<protein>
    <submittedName>
        <fullName evidence="10">Succinate dehydrogenase cytochrome b subunit</fullName>
    </submittedName>
</protein>
<evidence type="ECO:0000313" key="11">
    <source>
        <dbReference type="Proteomes" id="UP000242519"/>
    </source>
</evidence>
<dbReference type="GO" id="GO:0005739">
    <property type="term" value="C:mitochondrion"/>
    <property type="evidence" value="ECO:0007669"/>
    <property type="project" value="GOC"/>
</dbReference>
<dbReference type="GO" id="GO:0016020">
    <property type="term" value="C:membrane"/>
    <property type="evidence" value="ECO:0007669"/>
    <property type="project" value="UniProtKB-SubCell"/>
</dbReference>
<evidence type="ECO:0000256" key="4">
    <source>
        <dbReference type="ARBA" id="ARBA00022723"/>
    </source>
</evidence>
<feature type="transmembrane region" description="Helical" evidence="9">
    <location>
        <begin position="298"/>
        <end position="319"/>
    </location>
</feature>
<dbReference type="InterPro" id="IPR000701">
    <property type="entry name" value="SuccDH_FuR_B_TM-su"/>
</dbReference>
<dbReference type="SUPFAM" id="SSF81343">
    <property type="entry name" value="Fumarate reductase respiratory complex transmembrane subunits"/>
    <property type="match status" value="1"/>
</dbReference>
<proteinExistence type="predicted"/>
<dbReference type="InterPro" id="IPR014314">
    <property type="entry name" value="Succ_DH_cytb556"/>
</dbReference>
<feature type="transmembrane region" description="Helical" evidence="9">
    <location>
        <begin position="252"/>
        <end position="277"/>
    </location>
</feature>
<dbReference type="GO" id="GO:0009055">
    <property type="term" value="F:electron transfer activity"/>
    <property type="evidence" value="ECO:0007669"/>
    <property type="project" value="InterPro"/>
</dbReference>
<evidence type="ECO:0000256" key="9">
    <source>
        <dbReference type="SAM" id="Phobius"/>
    </source>
</evidence>
<dbReference type="GO" id="GO:0006099">
    <property type="term" value="P:tricarboxylic acid cycle"/>
    <property type="evidence" value="ECO:0007669"/>
    <property type="project" value="InterPro"/>
</dbReference>
<keyword evidence="6" id="KW-0408">Iron</keyword>
<feature type="region of interest" description="Disordered" evidence="8">
    <location>
        <begin position="1"/>
        <end position="29"/>
    </location>
</feature>
<evidence type="ECO:0000256" key="3">
    <source>
        <dbReference type="ARBA" id="ARBA00022692"/>
    </source>
</evidence>
<sequence length="321" mass="34884">MAGASRTGSTTTTTKSNFSTRSRHPHRISHNWTSNILTQRRRHDVSTTSYSAGDAQARHEAISGFADDGQEGCGADGSRIEDTDQVRVDLHYSESRYGSVLGYEHKLRGPGKTVAEWYPTASSKSVDAGSSSHSTHLWLPSSHRTAYSSSIEAPALSPPTSCRDILILKPTNMQEPVATQKMTSADSYEILVAQRKLRPTSPNLGIYKPQITWILSSLNRITGLSVSVPFYLFGLAYLASPLLGWHLDSATLASTFGALPVAAKVGLKALAALPFTFHSWNGIRHLVWDTGRAFNNQTVIRSGWAVVGLTAASTLYLAFAY</sequence>
<dbReference type="PANTHER" id="PTHR10978">
    <property type="entry name" value="SUCCINATE DEHYDROGENASE CYTOCHROME B560 SUBUNIT"/>
    <property type="match status" value="1"/>
</dbReference>
<organism evidence="10 11">
    <name type="scientific">Diplocarpon coronariae</name>
    <dbReference type="NCBI Taxonomy" id="2795749"/>
    <lineage>
        <taxon>Eukaryota</taxon>
        <taxon>Fungi</taxon>
        <taxon>Dikarya</taxon>
        <taxon>Ascomycota</taxon>
        <taxon>Pezizomycotina</taxon>
        <taxon>Leotiomycetes</taxon>
        <taxon>Helotiales</taxon>
        <taxon>Drepanopezizaceae</taxon>
        <taxon>Diplocarpon</taxon>
    </lineage>
</organism>
<evidence type="ECO:0000256" key="1">
    <source>
        <dbReference type="ARBA" id="ARBA00004141"/>
    </source>
</evidence>
<dbReference type="STRING" id="503106.A0A218ZEV9"/>
<feature type="compositionally biased region" description="Low complexity" evidence="8">
    <location>
        <begin position="1"/>
        <end position="20"/>
    </location>
</feature>
<dbReference type="GO" id="GO:0006121">
    <property type="term" value="P:mitochondrial electron transport, succinate to ubiquinone"/>
    <property type="evidence" value="ECO:0007669"/>
    <property type="project" value="TreeGrafter"/>
</dbReference>
<evidence type="ECO:0000256" key="2">
    <source>
        <dbReference type="ARBA" id="ARBA00022617"/>
    </source>
</evidence>
<evidence type="ECO:0000256" key="5">
    <source>
        <dbReference type="ARBA" id="ARBA00022989"/>
    </source>
</evidence>
<dbReference type="InParanoid" id="A0A218ZEV9"/>
<dbReference type="InterPro" id="IPR018495">
    <property type="entry name" value="Succ_DH_cyt_bsu_CS"/>
</dbReference>
<dbReference type="Proteomes" id="UP000242519">
    <property type="component" value="Unassembled WGS sequence"/>
</dbReference>
<comment type="caution">
    <text evidence="10">The sequence shown here is derived from an EMBL/GenBank/DDBJ whole genome shotgun (WGS) entry which is preliminary data.</text>
</comment>
<dbReference type="NCBIfam" id="TIGR02970">
    <property type="entry name" value="succ_dehyd_cytB"/>
    <property type="match status" value="1"/>
</dbReference>
<dbReference type="GO" id="GO:0046872">
    <property type="term" value="F:metal ion binding"/>
    <property type="evidence" value="ECO:0007669"/>
    <property type="project" value="UniProtKB-KW"/>
</dbReference>
<dbReference type="PROSITE" id="PS01001">
    <property type="entry name" value="SDH_CYT_2"/>
    <property type="match status" value="1"/>
</dbReference>
<evidence type="ECO:0000313" key="10">
    <source>
        <dbReference type="EMBL" id="OWP06609.1"/>
    </source>
</evidence>
<keyword evidence="4" id="KW-0479">Metal-binding</keyword>
<keyword evidence="2" id="KW-0349">Heme</keyword>
<keyword evidence="11" id="KW-1185">Reference proteome</keyword>
<keyword evidence="7 9" id="KW-0472">Membrane</keyword>
<dbReference type="PANTHER" id="PTHR10978:SF5">
    <property type="entry name" value="SUCCINATE DEHYDROGENASE CYTOCHROME B560 SUBUNIT, MITOCHONDRIAL"/>
    <property type="match status" value="1"/>
</dbReference>
<dbReference type="EMBL" id="MZNU01000038">
    <property type="protein sequence ID" value="OWP06609.1"/>
    <property type="molecule type" value="Genomic_DNA"/>
</dbReference>
<dbReference type="Pfam" id="PF01127">
    <property type="entry name" value="Sdh_cyt"/>
    <property type="match status" value="1"/>
</dbReference>
<gene>
    <name evidence="10" type="ORF">B2J93_5088</name>
</gene>
<dbReference type="OrthoDB" id="588261at2759"/>
<comment type="subcellular location">
    <subcellularLocation>
        <location evidence="1">Membrane</location>
        <topology evidence="1">Multi-pass membrane protein</topology>
    </subcellularLocation>
</comment>
<evidence type="ECO:0000256" key="7">
    <source>
        <dbReference type="ARBA" id="ARBA00023136"/>
    </source>
</evidence>
<dbReference type="InterPro" id="IPR034804">
    <property type="entry name" value="SQR/QFR_C/D"/>
</dbReference>
<evidence type="ECO:0000256" key="8">
    <source>
        <dbReference type="SAM" id="MobiDB-lite"/>
    </source>
</evidence>
<name>A0A218ZEV9_9HELO</name>
<evidence type="ECO:0000256" key="6">
    <source>
        <dbReference type="ARBA" id="ARBA00023004"/>
    </source>
</evidence>